<dbReference type="PANTHER" id="PTHR12570">
    <property type="match status" value="1"/>
</dbReference>
<feature type="region of interest" description="Disordered" evidence="5">
    <location>
        <begin position="417"/>
        <end position="472"/>
    </location>
</feature>
<feature type="transmembrane region" description="Helical" evidence="6">
    <location>
        <begin position="285"/>
        <end position="306"/>
    </location>
</feature>
<feature type="transmembrane region" description="Helical" evidence="6">
    <location>
        <begin position="189"/>
        <end position="215"/>
    </location>
</feature>
<protein>
    <recommendedName>
        <fullName evidence="9">DUF803-domain-containing protein</fullName>
    </recommendedName>
</protein>
<dbReference type="PANTHER" id="PTHR12570:SF92">
    <property type="entry name" value="SPICHTHYIN, ISOFORM B"/>
    <property type="match status" value="1"/>
</dbReference>
<feature type="transmembrane region" description="Helical" evidence="6">
    <location>
        <begin position="66"/>
        <end position="86"/>
    </location>
</feature>
<organism evidence="7 8">
    <name type="scientific">Actinomortierella ambigua</name>
    <dbReference type="NCBI Taxonomy" id="1343610"/>
    <lineage>
        <taxon>Eukaryota</taxon>
        <taxon>Fungi</taxon>
        <taxon>Fungi incertae sedis</taxon>
        <taxon>Mucoromycota</taxon>
        <taxon>Mortierellomycotina</taxon>
        <taxon>Mortierellomycetes</taxon>
        <taxon>Mortierellales</taxon>
        <taxon>Mortierellaceae</taxon>
        <taxon>Actinomortierella</taxon>
    </lineage>
</organism>
<gene>
    <name evidence="7" type="ORF">DFQ27_006149</name>
</gene>
<dbReference type="GO" id="GO:0016020">
    <property type="term" value="C:membrane"/>
    <property type="evidence" value="ECO:0007669"/>
    <property type="project" value="UniProtKB-SubCell"/>
</dbReference>
<keyword evidence="2 6" id="KW-0812">Transmembrane</keyword>
<feature type="transmembrane region" description="Helical" evidence="6">
    <location>
        <begin position="124"/>
        <end position="141"/>
    </location>
</feature>
<evidence type="ECO:0000256" key="4">
    <source>
        <dbReference type="ARBA" id="ARBA00023136"/>
    </source>
</evidence>
<dbReference type="Gene3D" id="1.10.3730.20">
    <property type="match status" value="1"/>
</dbReference>
<keyword evidence="3 6" id="KW-1133">Transmembrane helix</keyword>
<dbReference type="AlphaFoldDB" id="A0A9P6QK95"/>
<evidence type="ECO:0008006" key="9">
    <source>
        <dbReference type="Google" id="ProtNLM"/>
    </source>
</evidence>
<proteinExistence type="predicted"/>
<feature type="transmembrane region" description="Helical" evidence="6">
    <location>
        <begin position="227"/>
        <end position="247"/>
    </location>
</feature>
<keyword evidence="4 6" id="KW-0472">Membrane</keyword>
<dbReference type="OrthoDB" id="6428174at2759"/>
<dbReference type="SUPFAM" id="SSF103481">
    <property type="entry name" value="Multidrug resistance efflux transporter EmrE"/>
    <property type="match status" value="1"/>
</dbReference>
<accession>A0A9P6QK95</accession>
<evidence type="ECO:0000256" key="6">
    <source>
        <dbReference type="SAM" id="Phobius"/>
    </source>
</evidence>
<feature type="transmembrane region" description="Helical" evidence="6">
    <location>
        <begin position="259"/>
        <end position="279"/>
    </location>
</feature>
<dbReference type="Proteomes" id="UP000807716">
    <property type="component" value="Unassembled WGS sequence"/>
</dbReference>
<evidence type="ECO:0000256" key="1">
    <source>
        <dbReference type="ARBA" id="ARBA00004141"/>
    </source>
</evidence>
<name>A0A9P6QK95_9FUNG</name>
<dbReference type="InterPro" id="IPR008521">
    <property type="entry name" value="Mg_trans_NIPA"/>
</dbReference>
<dbReference type="InterPro" id="IPR037185">
    <property type="entry name" value="EmrE-like"/>
</dbReference>
<feature type="transmembrane region" description="Helical" evidence="6">
    <location>
        <begin position="161"/>
        <end position="177"/>
    </location>
</feature>
<dbReference type="EMBL" id="JAAAJB010000045">
    <property type="protein sequence ID" value="KAG0268647.1"/>
    <property type="molecule type" value="Genomic_DNA"/>
</dbReference>
<feature type="transmembrane region" description="Helical" evidence="6">
    <location>
        <begin position="92"/>
        <end position="112"/>
    </location>
</feature>
<evidence type="ECO:0000313" key="7">
    <source>
        <dbReference type="EMBL" id="KAG0268647.1"/>
    </source>
</evidence>
<evidence type="ECO:0000256" key="2">
    <source>
        <dbReference type="ARBA" id="ARBA00022692"/>
    </source>
</evidence>
<evidence type="ECO:0000256" key="5">
    <source>
        <dbReference type="SAM" id="MobiDB-lite"/>
    </source>
</evidence>
<comment type="subcellular location">
    <subcellularLocation>
        <location evidence="1">Membrane</location>
        <topology evidence="1">Multi-pass membrane protein</topology>
    </subcellularLocation>
</comment>
<feature type="transmembrane region" description="Helical" evidence="6">
    <location>
        <begin position="23"/>
        <end position="45"/>
    </location>
</feature>
<evidence type="ECO:0000313" key="8">
    <source>
        <dbReference type="Proteomes" id="UP000807716"/>
    </source>
</evidence>
<dbReference type="Pfam" id="PF05653">
    <property type="entry name" value="Mg_trans_NIPA"/>
    <property type="match status" value="1"/>
</dbReference>
<dbReference type="GO" id="GO:0015095">
    <property type="term" value="F:magnesium ion transmembrane transporter activity"/>
    <property type="evidence" value="ECO:0007669"/>
    <property type="project" value="InterPro"/>
</dbReference>
<reference evidence="7" key="1">
    <citation type="journal article" date="2020" name="Fungal Divers.">
        <title>Resolving the Mortierellaceae phylogeny through synthesis of multi-gene phylogenetics and phylogenomics.</title>
        <authorList>
            <person name="Vandepol N."/>
            <person name="Liber J."/>
            <person name="Desiro A."/>
            <person name="Na H."/>
            <person name="Kennedy M."/>
            <person name="Barry K."/>
            <person name="Grigoriev I.V."/>
            <person name="Miller A.N."/>
            <person name="O'Donnell K."/>
            <person name="Stajich J.E."/>
            <person name="Bonito G."/>
        </authorList>
    </citation>
    <scope>NUCLEOTIDE SEQUENCE</scope>
    <source>
        <strain evidence="7">BC1065</strain>
    </source>
</reference>
<comment type="caution">
    <text evidence="7">The sequence shown here is derived from an EMBL/GenBank/DDBJ whole genome shotgun (WGS) entry which is preliminary data.</text>
</comment>
<keyword evidence="8" id="KW-1185">Reference proteome</keyword>
<sequence>MAEPSPSVGTIGASGESSPPPSYYKFIGMGIAIASGLFIGSSFVLKKKGLLRANAIAGEGHAYLKSPMWWSGMILMIVGEACNFIAYSFAPALLVTPLGALSVVVCAVLSSWILKEKLNMHGKIGCALCVVGAVIIVLHSPEQAAVTDIAQFKHFVLQPGFLVYMGIVLVVSLALIWKIGPKYGKKHLLVYITICSLIGSLSVVATQGLGAAIVLNITTGTPQFNQWFIYVTLAFVIITLVTEINYLNKALNLFNTSMVTPIYYVLFTSATIVASIILFQGFSASLGSIVTVVMGFLVICAGIVLLQTSKAGPGAGMGMARSKSSLSLDGEEFGLHQQGGDGTRYPLNDMEKEAMDPGPSGIRAAPFDSIRQMTKQMRATTMPNTWTPRQRTTSGSSIDDVRPVTLFPGSAIASHVHSGQDAAATPGVASTDPANTNTVEPVVPNHTSSSSQRSVSPPPLGTLLVEEKKESL</sequence>
<evidence type="ECO:0000256" key="3">
    <source>
        <dbReference type="ARBA" id="ARBA00022989"/>
    </source>
</evidence>